<sequence>MCDRNLEEIYPEKIATAHNLLVDVLLAAKHEGKSLVDNYEEYKKEHNNFDLNLCTELARSFADIGDIIRGKDLFLGHKQRKKHLEKRLEQMFKNIKGNNNSTLKGLSIEQVREYWWALNRDQVWKAITCDAGVKDTYSKSPEHGTTGVSHGQCGHEDQDVQTYLDYVPQYLRWFQEWSEDFCRIRYDKLKKVKEACRGDKNEKYCSRNGLDCTRTIRRNKIFHYVPECNKCLFTCNNYIDWIDKQKKEFEKQKKKYNGEILAYTTPGSELPNGVKNMYYKDFYTEFKRTYENIHEFLNLLNKETKCINIEKTDEESKIDFNDSEKTFSASKYCKPCPECGVKKENGEFKVRGPKEKECQVTNDNNTLIGTLTNINVLSSGDKREDIYKKLKNFCDKLDISQLTEKWKCYHLNNGKNKCLIKNNVQNDKGYDELMDYYNFFHFWVSHMLKDSIEWRKELNKCIKTANKPTCMKWCINPCECFKRWIGKKEKEWREIKHHYEKQDGLPYGGHYAILEGVLVEQFFNDITEAYDDPNETERIKKMLEKQNNQETDDTRKRKTIIDFLLDHEKDDANKCLKTHTGDKQCINEFHDDEEDEEPPTPDIENPCAEPNGSNTKHRAIAHNVAYHIQKDAHAEASKRSLSLLKADALEGKYLGSGQERKLKNICSITEDHSNCTKKLHEPCDGKDSKSDMFDITKGWKNGTFVNETHTHTYMPPRRQHFCTSNLEYLQTKESPLNGSDYKLVNNSFLGDVLLSANKQVEWIKKKYKDQPHLKDNETMCRAVKYSFADLGDIIKGTDLWDENEGEKRTQNTLKEIFDNIYNKNSDIQKIYNNIDDEKHLHLREDWWEANRKDVWRAMQCGNDNPCSGESDHTPLDDYIPQRLRWMTEWAEWYCKVQKEAYKTLERECKDCKEMGGQCKNGEDMCKKCTEACTEYNRKIEQWKKQWEQISGKYQILYLHAQTDARNVGRSVSTGYEKDQHFLKFFKEIRKENYGKKTYETAEGYVHQEATMNCDTQTQFCKKKHGVTQPTGTQEDDDYTFRENPKDHDGKCSCDKPQEKKFEVCNLVKDHFTQKENVKTGEINGCNRKNSTNKWDCSQGSMNSENNGACMPPRRQSLCISNLRFSGETQDENKLREAFIKCAAKEIHFAWDRYKNHNSGADEKLKRGEIPEEFKRQMYYTFGDYRDFLFGTDISKNNGNIREVNQNINNLFKDKKGQENVQDNSERVSWWGKHGPDIWEAMLCGLTYDLTENEKKKIREKSEYQYSDDIEKFAKKPQFLRWFTEWGEHFCREHKTQLESLKKKCPEDTCTNGDERKKQECTAACEDYKKWLKDWKENYKTQSEKYFNDKAGGKFQSTSANAEVNSSTNAYEYLNKVLQKICTDDYCKCMDAESNETSKKQQSESPGNCDSHDSHMPASLDDTPSEYKDRCDCKSEKMEKPDPSLNCIDKSAFELYAKAQNDLNGMKDKLRGKNTKDIYEEKTNDTNGDNVICKIKENGSTQNNECNDSGNPFDDIDKWECTNPRNKVTNEDICIPPRRKYMCTKPLQNLETKTCTSLNELLNVVLRTAAYEGKHIKDSWDRTQNRKKRNQICDAMKYSFADLADIVRGTDKYKNTNGNSSGSNSSKIEENLKTIFSNIQKTDENFQKKYTNLESFRSAWWDANREYVWKAMTCSAPEDATLFKKLENSEISNLVLSQHKCGYENDPPVDDYIPQPFRWMKEWSEHFCRVHKKHLDDLQKECGECNKNNSPCWKDRKGKSCRKCQEKCKAYNEMIEKWKAQWNDQQKNYNQLYFSRKNGNKNGENHTAFIEKMKKECKNDHISADKFIEKASNCTNITFNEQKHDKSGQSSSTSSPYAFELPPKGYNVICGTTYRKSCLKLKRSNYGDTCPNKINLCGSNAVWKKLPHYNIYVPPRTQQLCLEPLKTLISTTNKTTRVTEYDFSKTLQICAYNQAKSLHNYYSKDGKDFVFSVDTSEATEDEIKKQILESMKRSFADYGNLIKGRTQFEYNGIKKRLQDYVKTKLKYNGSDGKTTDDLWNKHKSDIWHAMICAYNDSNQDKPLDEEDVMCKLPDNDTEDEFLRWFTEWGEDFCARKKKEIQIVNDACKFNNCEDANNESIRSCQKSCLKYKTWVQQKKIEYKNQTLKYNNYYKYSNQGKESHIFLKDICKGKCACIEGNVNNDSIHNIFEEYPENVKMKCECQPDPCSGLSVTDSGFPDASPFGGGQPRSACPTRRGNHNKCPTEELCNFYNKKTKRCHVKTYDDYYSNWDSRGILKSSSKNEGVLVPPRRRHICLRISTEHFLQLKNKPEDFERLIYSSAANEAKGLIKKYGNDNNKLLQAIKYSFADIGNVVKGDDMMQSPTSDYIGKIIGDKKGSKDKRIRWWNIHKKNVWDAMLCAYKKATSNEISDPQWCSLPKEDETPQFLR</sequence>
<dbReference type="Pfam" id="PF22672">
    <property type="entry name" value="DBL_C"/>
    <property type="match status" value="2"/>
</dbReference>
<feature type="domain" description="Duffy-antigen binding" evidence="4">
    <location>
        <begin position="712"/>
        <end position="884"/>
    </location>
</feature>
<feature type="domain" description="Duffy-antigen binding" evidence="4">
    <location>
        <begin position="1107"/>
        <end position="1280"/>
    </location>
</feature>
<dbReference type="InterPro" id="IPR042202">
    <property type="entry name" value="Duffy-ag-bd_sf"/>
</dbReference>
<feature type="region of interest" description="Disordered" evidence="2">
    <location>
        <begin position="591"/>
        <end position="615"/>
    </location>
</feature>
<gene>
    <name evidence="6" type="ORF">PFTANZ_06322</name>
</gene>
<keyword evidence="1" id="KW-0175">Coiled coil</keyword>
<dbReference type="FunFam" id="1.20.58.830:FF:000021">
    <property type="entry name" value="Erythrocyte membrane protein 1, PfEMP1"/>
    <property type="match status" value="1"/>
</dbReference>
<reference evidence="6 7" key="2">
    <citation type="submission" date="2013-02" db="EMBL/GenBank/DDBJ databases">
        <title>The Genome Sequence of Plasmodium falciparum Tanzania (2000708).</title>
        <authorList>
            <consortium name="The Broad Institute Genome Sequencing Platform"/>
            <consortium name="The Broad Institute Genome Sequencing Center for Infectious Disease"/>
            <person name="Neafsey D."/>
            <person name="Cheeseman I."/>
            <person name="Volkman S."/>
            <person name="Adams J."/>
            <person name="Walker B."/>
            <person name="Young S.K."/>
            <person name="Zeng Q."/>
            <person name="Gargeya S."/>
            <person name="Fitzgerald M."/>
            <person name="Haas B."/>
            <person name="Abouelleil A."/>
            <person name="Alvarado L."/>
            <person name="Arachchi H.M."/>
            <person name="Berlin A.M."/>
            <person name="Chapman S.B."/>
            <person name="Dewar J."/>
            <person name="Goldberg J."/>
            <person name="Griggs A."/>
            <person name="Gujja S."/>
            <person name="Hansen M."/>
            <person name="Howarth C."/>
            <person name="Imamovic A."/>
            <person name="Larimer J."/>
            <person name="McCowan C."/>
            <person name="Murphy C."/>
            <person name="Neiman D."/>
            <person name="Pearson M."/>
            <person name="Priest M."/>
            <person name="Roberts A."/>
            <person name="Saif S."/>
            <person name="Shea T."/>
            <person name="Sisk P."/>
            <person name="Sykes S."/>
            <person name="Wortman J."/>
            <person name="Nusbaum C."/>
            <person name="Birren B."/>
        </authorList>
    </citation>
    <scope>NUCLEOTIDE SEQUENCE [LARGE SCALE GENOMIC DNA]</scope>
    <source>
        <strain evidence="7">Tanzania (2000708)</strain>
    </source>
</reference>
<feature type="region of interest" description="Disordered" evidence="2">
    <location>
        <begin position="1396"/>
        <end position="1425"/>
    </location>
</feature>
<dbReference type="Gene3D" id="1.20.58.830">
    <property type="match status" value="5"/>
</dbReference>
<feature type="domain" description="Duffy-antigen binding" evidence="4">
    <location>
        <begin position="1531"/>
        <end position="1717"/>
    </location>
</feature>
<evidence type="ECO:0000259" key="5">
    <source>
        <dbReference type="Pfam" id="PF22672"/>
    </source>
</evidence>
<dbReference type="Gene3D" id="1.20.1310.20">
    <property type="entry name" value="Duffy-antigen binding domain"/>
    <property type="match status" value="6"/>
</dbReference>
<evidence type="ECO:0000259" key="4">
    <source>
        <dbReference type="Pfam" id="PF05424"/>
    </source>
</evidence>
<feature type="domain" description="Duffy-binding-like" evidence="5">
    <location>
        <begin position="1721"/>
        <end position="1844"/>
    </location>
</feature>
<name>A0A024VXK0_PLAFA</name>
<accession>A0A024VXK0</accession>
<protein>
    <submittedName>
        <fullName evidence="6">Uncharacterized protein</fullName>
    </submittedName>
</protein>
<feature type="domain" description="Duffy-antigen binding" evidence="4">
    <location>
        <begin position="1910"/>
        <end position="2084"/>
    </location>
</feature>
<evidence type="ECO:0000313" key="6">
    <source>
        <dbReference type="EMBL" id="ETW32960.1"/>
    </source>
</evidence>
<dbReference type="InterPro" id="IPR054595">
    <property type="entry name" value="DBL_C"/>
</dbReference>
<feature type="domain" description="Duffy-antigen binding" evidence="4">
    <location>
        <begin position="1"/>
        <end position="172"/>
    </location>
</feature>
<dbReference type="Pfam" id="PF03011">
    <property type="entry name" value="PFEMP"/>
    <property type="match status" value="1"/>
</dbReference>
<feature type="coiled-coil region" evidence="1">
    <location>
        <begin position="894"/>
        <end position="945"/>
    </location>
</feature>
<dbReference type="GO" id="GO:0046789">
    <property type="term" value="F:host cell surface receptor binding"/>
    <property type="evidence" value="ECO:0007669"/>
    <property type="project" value="InterPro"/>
</dbReference>
<dbReference type="Gene3D" id="1.20.58.1930">
    <property type="match status" value="1"/>
</dbReference>
<evidence type="ECO:0000256" key="2">
    <source>
        <dbReference type="SAM" id="MobiDB-lite"/>
    </source>
</evidence>
<dbReference type="Proteomes" id="UP000030708">
    <property type="component" value="Unassembled WGS sequence"/>
</dbReference>
<dbReference type="EMBL" id="KI926961">
    <property type="protein sequence ID" value="ETW32960.1"/>
    <property type="molecule type" value="Genomic_DNA"/>
</dbReference>
<reference evidence="6 7" key="1">
    <citation type="submission" date="2013-02" db="EMBL/GenBank/DDBJ databases">
        <title>The Genome Annotation of Plasmodium falciparum Tanzania (2000708).</title>
        <authorList>
            <consortium name="The Broad Institute Genome Sequencing Platform"/>
            <consortium name="The Broad Institute Genome Sequencing Center for Infectious Disease"/>
            <person name="Neafsey D."/>
            <person name="Hoffman S."/>
            <person name="Volkman S."/>
            <person name="Rosenthal P."/>
            <person name="Walker B."/>
            <person name="Young S.K."/>
            <person name="Zeng Q."/>
            <person name="Gargeya S."/>
            <person name="Fitzgerald M."/>
            <person name="Haas B."/>
            <person name="Abouelleil A."/>
            <person name="Allen A.W."/>
            <person name="Alvarado L."/>
            <person name="Arachchi H.M."/>
            <person name="Berlin A.M."/>
            <person name="Chapman S.B."/>
            <person name="Gainer-Dewar J."/>
            <person name="Goldberg J."/>
            <person name="Griggs A."/>
            <person name="Gujja S."/>
            <person name="Hansen M."/>
            <person name="Howarth C."/>
            <person name="Imamovic A."/>
            <person name="Ireland A."/>
            <person name="Larimer J."/>
            <person name="McCowan C."/>
            <person name="Murphy C."/>
            <person name="Pearson M."/>
            <person name="Poon T.W."/>
            <person name="Priest M."/>
            <person name="Roberts A."/>
            <person name="Saif S."/>
            <person name="Shea T."/>
            <person name="Sisk P."/>
            <person name="Sykes S."/>
            <person name="Wortman J."/>
            <person name="Nusbaum C."/>
            <person name="Birren B."/>
        </authorList>
    </citation>
    <scope>NUCLEOTIDE SEQUENCE [LARGE SCALE GENOMIC DNA]</scope>
    <source>
        <strain evidence="7">Tanzania (2000708)</strain>
    </source>
</reference>
<organism evidence="6 7">
    <name type="scientific">Plasmodium falciparum Tanzania</name>
    <name type="common">2000708</name>
    <dbReference type="NCBI Taxonomy" id="1036725"/>
    <lineage>
        <taxon>Eukaryota</taxon>
        <taxon>Sar</taxon>
        <taxon>Alveolata</taxon>
        <taxon>Apicomplexa</taxon>
        <taxon>Aconoidasida</taxon>
        <taxon>Haemosporida</taxon>
        <taxon>Plasmodiidae</taxon>
        <taxon>Plasmodium</taxon>
        <taxon>Plasmodium (Laverania)</taxon>
    </lineage>
</organism>
<dbReference type="InterPro" id="IPR008602">
    <property type="entry name" value="Duffy-antigen-binding"/>
</dbReference>
<dbReference type="SUPFAM" id="SSF140924">
    <property type="entry name" value="Duffy binding domain-like"/>
    <property type="match status" value="7"/>
</dbReference>
<dbReference type="InterPro" id="IPR004258">
    <property type="entry name" value="DBL"/>
</dbReference>
<feature type="domain" description="Duffy-binding-like" evidence="3">
    <location>
        <begin position="439"/>
        <end position="581"/>
    </location>
</feature>
<feature type="domain" description="Duffy-binding-like" evidence="5">
    <location>
        <begin position="176"/>
        <end position="331"/>
    </location>
</feature>
<evidence type="ECO:0000256" key="1">
    <source>
        <dbReference type="SAM" id="Coils"/>
    </source>
</evidence>
<feature type="domain" description="Duffy-antigen binding" evidence="4">
    <location>
        <begin position="2283"/>
        <end position="2426"/>
    </location>
</feature>
<evidence type="ECO:0000313" key="7">
    <source>
        <dbReference type="Proteomes" id="UP000030708"/>
    </source>
</evidence>
<feature type="non-terminal residue" evidence="6">
    <location>
        <position position="2427"/>
    </location>
</feature>
<dbReference type="OrthoDB" id="10633326at2759"/>
<dbReference type="GO" id="GO:0016020">
    <property type="term" value="C:membrane"/>
    <property type="evidence" value="ECO:0007669"/>
    <property type="project" value="InterPro"/>
</dbReference>
<evidence type="ECO:0000259" key="3">
    <source>
        <dbReference type="Pfam" id="PF03011"/>
    </source>
</evidence>
<dbReference type="Pfam" id="PF05424">
    <property type="entry name" value="Duffy_binding"/>
    <property type="match status" value="6"/>
</dbReference>
<proteinExistence type="predicted"/>